<dbReference type="GO" id="GO:0016746">
    <property type="term" value="F:acyltransferase activity"/>
    <property type="evidence" value="ECO:0007669"/>
    <property type="project" value="UniProtKB-KW"/>
</dbReference>
<dbReference type="EMBL" id="QGMK01001602">
    <property type="protein sequence ID" value="TVY67356.1"/>
    <property type="molecule type" value="Genomic_DNA"/>
</dbReference>
<protein>
    <submittedName>
        <fullName evidence="7">Putative acyltransferase</fullName>
    </submittedName>
</protein>
<keyword evidence="3 7" id="KW-0012">Acyltransferase</keyword>
<dbReference type="GO" id="GO:0036149">
    <property type="term" value="P:phosphatidylinositol acyl-chain remodeling"/>
    <property type="evidence" value="ECO:0007669"/>
    <property type="project" value="TreeGrafter"/>
</dbReference>
<dbReference type="SUPFAM" id="SSF69593">
    <property type="entry name" value="Glycerol-3-phosphate (1)-acyltransferase"/>
    <property type="match status" value="1"/>
</dbReference>
<evidence type="ECO:0000256" key="2">
    <source>
        <dbReference type="ARBA" id="ARBA00022679"/>
    </source>
</evidence>
<dbReference type="AlphaFoldDB" id="A0A8T9BY08"/>
<dbReference type="Proteomes" id="UP000469558">
    <property type="component" value="Unassembled WGS sequence"/>
</dbReference>
<dbReference type="PANTHER" id="PTHR10983:SF16">
    <property type="entry name" value="LYSOCARDIOLIPIN ACYLTRANSFERASE 1"/>
    <property type="match status" value="1"/>
</dbReference>
<feature type="transmembrane region" description="Helical" evidence="5">
    <location>
        <begin position="42"/>
        <end position="62"/>
    </location>
</feature>
<evidence type="ECO:0000256" key="1">
    <source>
        <dbReference type="ARBA" id="ARBA00008655"/>
    </source>
</evidence>
<keyword evidence="2" id="KW-0808">Transferase</keyword>
<organism evidence="7 8">
    <name type="scientific">Lachnellula suecica</name>
    <dbReference type="NCBI Taxonomy" id="602035"/>
    <lineage>
        <taxon>Eukaryota</taxon>
        <taxon>Fungi</taxon>
        <taxon>Dikarya</taxon>
        <taxon>Ascomycota</taxon>
        <taxon>Pezizomycotina</taxon>
        <taxon>Leotiomycetes</taxon>
        <taxon>Helotiales</taxon>
        <taxon>Lachnaceae</taxon>
        <taxon>Lachnellula</taxon>
    </lineage>
</organism>
<comment type="caution">
    <text evidence="7">The sequence shown here is derived from an EMBL/GenBank/DDBJ whole genome shotgun (WGS) entry which is preliminary data.</text>
</comment>
<dbReference type="Pfam" id="PF01553">
    <property type="entry name" value="Acyltransferase"/>
    <property type="match status" value="1"/>
</dbReference>
<evidence type="ECO:0000259" key="6">
    <source>
        <dbReference type="SMART" id="SM00563"/>
    </source>
</evidence>
<gene>
    <name evidence="7" type="primary">SPBC428.14</name>
    <name evidence="7" type="ORF">LSUE1_G008703</name>
</gene>
<proteinExistence type="inferred from homology"/>
<reference evidence="7 8" key="1">
    <citation type="submission" date="2018-05" db="EMBL/GenBank/DDBJ databases">
        <title>Genome sequencing and assembly of the regulated plant pathogen Lachnellula willkommii and related sister species for the development of diagnostic species identification markers.</title>
        <authorList>
            <person name="Giroux E."/>
            <person name="Bilodeau G."/>
        </authorList>
    </citation>
    <scope>NUCLEOTIDE SEQUENCE [LARGE SCALE GENOMIC DNA]</scope>
    <source>
        <strain evidence="7 8">CBS 268.59</strain>
    </source>
</reference>
<dbReference type="InterPro" id="IPR032098">
    <property type="entry name" value="Acyltransf_C"/>
</dbReference>
<dbReference type="CDD" id="cd07990">
    <property type="entry name" value="LPLAT_LCLAT1-like"/>
    <property type="match status" value="1"/>
</dbReference>
<evidence type="ECO:0000313" key="8">
    <source>
        <dbReference type="Proteomes" id="UP000469558"/>
    </source>
</evidence>
<keyword evidence="5" id="KW-0812">Transmembrane</keyword>
<keyword evidence="5" id="KW-0472">Membrane</keyword>
<feature type="compositionally biased region" description="Basic and acidic residues" evidence="4">
    <location>
        <begin position="23"/>
        <end position="32"/>
    </location>
</feature>
<accession>A0A8T9BY08</accession>
<dbReference type="GO" id="GO:0005783">
    <property type="term" value="C:endoplasmic reticulum"/>
    <property type="evidence" value="ECO:0007669"/>
    <property type="project" value="TreeGrafter"/>
</dbReference>
<feature type="domain" description="Phospholipid/glycerol acyltransferase" evidence="6">
    <location>
        <begin position="129"/>
        <end position="263"/>
    </location>
</feature>
<feature type="transmembrane region" description="Helical" evidence="5">
    <location>
        <begin position="170"/>
        <end position="186"/>
    </location>
</feature>
<dbReference type="SMART" id="SM00563">
    <property type="entry name" value="PlsC"/>
    <property type="match status" value="1"/>
</dbReference>
<sequence length="417" mass="47692">MADSNIRHRKKSEDAPDTSTGTPEEHPGGDIKHGGATQVVRFFLLITWFLGGCCTIVTTQLIGAPLYWINRNLYYAYMALTKQSFGIIVTTITQWWSPTLMRVSGDASVAGRLRKTADGRIEVDFPERMIMIANHQLYTEWQFLWWVAYTNRPQMHGHIYIMLKESLKRLPIAGIGMMFYGFIFMSRKMDKDKPRIAHRLNQLKGEHSGPLSGSSGLDPMWLLIFPEGTNLSANTKKRSAAWAEKQGLANLEHTLLPRSTGLYFVLQELQGTVDYIYDTTMAYEGIPRGKYGEDYYSLRSMTLKGQVPPSVNMYWRRFAVNKIPLASQEVFDVWLRERWIEKDALMEQYISTGRFPGSKKATVEGAPAGEKEEFIEAYVKLAHWYEILNIFVVLAISGMIAHLAARAWNLAWYGKQY</sequence>
<dbReference type="Pfam" id="PF16076">
    <property type="entry name" value="Acyltransf_C"/>
    <property type="match status" value="1"/>
</dbReference>
<dbReference type="InterPro" id="IPR002123">
    <property type="entry name" value="Plipid/glycerol_acylTrfase"/>
</dbReference>
<comment type="similarity">
    <text evidence="1">Belongs to the 1-acyl-sn-glycerol-3-phosphate acyltransferase family.</text>
</comment>
<keyword evidence="8" id="KW-1185">Reference proteome</keyword>
<dbReference type="PANTHER" id="PTHR10983">
    <property type="entry name" value="1-ACYLGLYCEROL-3-PHOSPHATE ACYLTRANSFERASE-RELATED"/>
    <property type="match status" value="1"/>
</dbReference>
<feature type="transmembrane region" description="Helical" evidence="5">
    <location>
        <begin position="387"/>
        <end position="408"/>
    </location>
</feature>
<evidence type="ECO:0000256" key="5">
    <source>
        <dbReference type="SAM" id="Phobius"/>
    </source>
</evidence>
<keyword evidence="5" id="KW-1133">Transmembrane helix</keyword>
<evidence type="ECO:0000256" key="4">
    <source>
        <dbReference type="SAM" id="MobiDB-lite"/>
    </source>
</evidence>
<evidence type="ECO:0000256" key="3">
    <source>
        <dbReference type="ARBA" id="ARBA00023315"/>
    </source>
</evidence>
<dbReference type="OrthoDB" id="189226at2759"/>
<evidence type="ECO:0000313" key="7">
    <source>
        <dbReference type="EMBL" id="TVY67356.1"/>
    </source>
</evidence>
<feature type="region of interest" description="Disordered" evidence="4">
    <location>
        <begin position="1"/>
        <end position="32"/>
    </location>
</feature>
<name>A0A8T9BY08_9HELO</name>